<keyword evidence="6 9" id="KW-0472">Membrane</keyword>
<dbReference type="STRING" id="258515.SAMN05192585_10970"/>
<evidence type="ECO:0000256" key="3">
    <source>
        <dbReference type="ARBA" id="ARBA00022500"/>
    </source>
</evidence>
<accession>A0A1G9XWR9</accession>
<keyword evidence="8" id="KW-0807">Transducer</keyword>
<dbReference type="GO" id="GO:0004888">
    <property type="term" value="F:transmembrane signaling receptor activity"/>
    <property type="evidence" value="ECO:0007669"/>
    <property type="project" value="TreeGrafter"/>
</dbReference>
<evidence type="ECO:0000256" key="8">
    <source>
        <dbReference type="PROSITE-ProRule" id="PRU00284"/>
    </source>
</evidence>
<dbReference type="SMART" id="SM00283">
    <property type="entry name" value="MA"/>
    <property type="match status" value="1"/>
</dbReference>
<evidence type="ECO:0000256" key="4">
    <source>
        <dbReference type="ARBA" id="ARBA00022692"/>
    </source>
</evidence>
<evidence type="ECO:0000256" key="2">
    <source>
        <dbReference type="ARBA" id="ARBA00022475"/>
    </source>
</evidence>
<dbReference type="PANTHER" id="PTHR43531:SF11">
    <property type="entry name" value="METHYL-ACCEPTING CHEMOTAXIS PROTEIN 3"/>
    <property type="match status" value="1"/>
</dbReference>
<gene>
    <name evidence="12" type="ORF">SAMN05192585_10970</name>
</gene>
<dbReference type="InterPro" id="IPR033479">
    <property type="entry name" value="dCache_1"/>
</dbReference>
<evidence type="ECO:0000313" key="13">
    <source>
        <dbReference type="Proteomes" id="UP000199182"/>
    </source>
</evidence>
<dbReference type="GO" id="GO:0007165">
    <property type="term" value="P:signal transduction"/>
    <property type="evidence" value="ECO:0007669"/>
    <property type="project" value="UniProtKB-KW"/>
</dbReference>
<proteinExistence type="inferred from homology"/>
<evidence type="ECO:0000256" key="1">
    <source>
        <dbReference type="ARBA" id="ARBA00004651"/>
    </source>
</evidence>
<dbReference type="PANTHER" id="PTHR43531">
    <property type="entry name" value="PROTEIN ICFG"/>
    <property type="match status" value="1"/>
</dbReference>
<dbReference type="GO" id="GO:0006935">
    <property type="term" value="P:chemotaxis"/>
    <property type="evidence" value="ECO:0007669"/>
    <property type="project" value="UniProtKB-KW"/>
</dbReference>
<dbReference type="SUPFAM" id="SSF58104">
    <property type="entry name" value="Methyl-accepting chemotaxis protein (MCP) signaling domain"/>
    <property type="match status" value="1"/>
</dbReference>
<dbReference type="Pfam" id="PF00015">
    <property type="entry name" value="MCPsignal"/>
    <property type="match status" value="1"/>
</dbReference>
<dbReference type="Gene3D" id="1.10.287.950">
    <property type="entry name" value="Methyl-accepting chemotaxis protein"/>
    <property type="match status" value="1"/>
</dbReference>
<feature type="domain" description="Methyl-accepting transducer" evidence="10">
    <location>
        <begin position="388"/>
        <end position="617"/>
    </location>
</feature>
<dbReference type="Pfam" id="PF00672">
    <property type="entry name" value="HAMP"/>
    <property type="match status" value="1"/>
</dbReference>
<dbReference type="PROSITE" id="PS50885">
    <property type="entry name" value="HAMP"/>
    <property type="match status" value="1"/>
</dbReference>
<comment type="similarity">
    <text evidence="7">Belongs to the methyl-accepting chemotaxis (MCP) protein family.</text>
</comment>
<organism evidence="12 13">
    <name type="scientific">Acetanaerobacterium elongatum</name>
    <dbReference type="NCBI Taxonomy" id="258515"/>
    <lineage>
        <taxon>Bacteria</taxon>
        <taxon>Bacillati</taxon>
        <taxon>Bacillota</taxon>
        <taxon>Clostridia</taxon>
        <taxon>Eubacteriales</taxon>
        <taxon>Oscillospiraceae</taxon>
        <taxon>Acetanaerobacterium</taxon>
    </lineage>
</organism>
<dbReference type="InterPro" id="IPR029151">
    <property type="entry name" value="Sensor-like_sf"/>
</dbReference>
<dbReference type="SUPFAM" id="SSF103190">
    <property type="entry name" value="Sensory domain-like"/>
    <property type="match status" value="1"/>
</dbReference>
<protein>
    <submittedName>
        <fullName evidence="12">Methyl-accepting chemotaxis protein</fullName>
    </submittedName>
</protein>
<evidence type="ECO:0000259" key="10">
    <source>
        <dbReference type="PROSITE" id="PS50111"/>
    </source>
</evidence>
<evidence type="ECO:0000256" key="6">
    <source>
        <dbReference type="ARBA" id="ARBA00023136"/>
    </source>
</evidence>
<dbReference type="CDD" id="cd06225">
    <property type="entry name" value="HAMP"/>
    <property type="match status" value="1"/>
</dbReference>
<evidence type="ECO:0000256" key="5">
    <source>
        <dbReference type="ARBA" id="ARBA00022989"/>
    </source>
</evidence>
<keyword evidence="4 9" id="KW-0812">Transmembrane</keyword>
<dbReference type="Gene3D" id="3.30.450.20">
    <property type="entry name" value="PAS domain"/>
    <property type="match status" value="2"/>
</dbReference>
<reference evidence="12 13" key="1">
    <citation type="submission" date="2016-10" db="EMBL/GenBank/DDBJ databases">
        <authorList>
            <person name="de Groot N.N."/>
        </authorList>
    </citation>
    <scope>NUCLEOTIDE SEQUENCE [LARGE SCALE GENOMIC DNA]</scope>
    <source>
        <strain evidence="12 13">CGMCC 1.5012</strain>
    </source>
</reference>
<feature type="domain" description="HAMP" evidence="11">
    <location>
        <begin position="285"/>
        <end position="338"/>
    </location>
</feature>
<name>A0A1G9XWR9_9FIRM</name>
<dbReference type="Pfam" id="PF02743">
    <property type="entry name" value="dCache_1"/>
    <property type="match status" value="1"/>
</dbReference>
<keyword evidence="13" id="KW-1185">Reference proteome</keyword>
<dbReference type="Gene3D" id="6.10.340.10">
    <property type="match status" value="1"/>
</dbReference>
<comment type="subcellular location">
    <subcellularLocation>
        <location evidence="1">Cell membrane</location>
        <topology evidence="1">Multi-pass membrane protein</topology>
    </subcellularLocation>
</comment>
<sequence length="632" mass="67337">MLLCAVVMGLAITLVTTLLLYNSSISSSKQLLNETVKAYALNLNNESELLKSELKWVSANSVVSDSQQPKQVRVDKLGALVKETKFKDFSVSDTSGKTFNNTDISDRDYFKNALGGTAYISSPLIRKTDNSLTIMAGAKMGNEVLYGGIDYSIFSAIISKVQVGESGYGFVVDQKGTVIAHPDEKVVREMTNYTELAKKDASYADLAKIIGEMTQGKTGIETAVIGGQKSYIAYAPVGNPEGWSVGVVLSLNEVVARYLEAVTISALLLLVFIVLTFLFAAKVSKRISKPVVVVTERLKLLSEGDLTTPVPSVQAKDETGVLATSLSATVNTLNEYILEISQVLNGLADGNLRQQLKTNYKGDFAPIHEALDRIIGSLNSAFTDILQSAEQVEQGSEQIASGAQALSQSTMEQAAAMEEFSANIADITNGIHGIAQNAEEARKLSVSSSESVNQGTAQMNEMLSAMSEIDQSAEQISKIVKAINDIAFQTNILALNAAVEAARAGAAGKGFAVVADEVRNLAGKSAEASTETTALIEQTISAVNRGSKLTTSTAATLNDVARQVESVNEMIKRINDETSLQNASVTHINAGMETVSEAIQTNSATAEQSAASSEELSSQAQTLKTLISRFKF</sequence>
<keyword evidence="2" id="KW-1003">Cell membrane</keyword>
<dbReference type="InterPro" id="IPR051310">
    <property type="entry name" value="MCP_chemotaxis"/>
</dbReference>
<dbReference type="CDD" id="cd12912">
    <property type="entry name" value="PDC2_MCP_like"/>
    <property type="match status" value="1"/>
</dbReference>
<dbReference type="InterPro" id="IPR004089">
    <property type="entry name" value="MCPsignal_dom"/>
</dbReference>
<dbReference type="GO" id="GO:0005886">
    <property type="term" value="C:plasma membrane"/>
    <property type="evidence" value="ECO:0007669"/>
    <property type="project" value="UniProtKB-SubCell"/>
</dbReference>
<feature type="transmembrane region" description="Helical" evidence="9">
    <location>
        <begin position="258"/>
        <end position="280"/>
    </location>
</feature>
<evidence type="ECO:0000313" key="12">
    <source>
        <dbReference type="EMBL" id="SDN01220.1"/>
    </source>
</evidence>
<dbReference type="Proteomes" id="UP000199182">
    <property type="component" value="Unassembled WGS sequence"/>
</dbReference>
<dbReference type="PROSITE" id="PS50111">
    <property type="entry name" value="CHEMOTAXIS_TRANSDUC_2"/>
    <property type="match status" value="1"/>
</dbReference>
<dbReference type="InterPro" id="IPR003660">
    <property type="entry name" value="HAMP_dom"/>
</dbReference>
<keyword evidence="5 9" id="KW-1133">Transmembrane helix</keyword>
<evidence type="ECO:0000259" key="11">
    <source>
        <dbReference type="PROSITE" id="PS50885"/>
    </source>
</evidence>
<evidence type="ECO:0000256" key="9">
    <source>
        <dbReference type="SAM" id="Phobius"/>
    </source>
</evidence>
<dbReference type="SMART" id="SM00304">
    <property type="entry name" value="HAMP"/>
    <property type="match status" value="1"/>
</dbReference>
<evidence type="ECO:0000256" key="7">
    <source>
        <dbReference type="ARBA" id="ARBA00029447"/>
    </source>
</evidence>
<dbReference type="Pfam" id="PF18947">
    <property type="entry name" value="HAMP_2"/>
    <property type="match status" value="1"/>
</dbReference>
<keyword evidence="3" id="KW-0145">Chemotaxis</keyword>
<dbReference type="EMBL" id="FNID01000009">
    <property type="protein sequence ID" value="SDN01220.1"/>
    <property type="molecule type" value="Genomic_DNA"/>
</dbReference>
<dbReference type="AlphaFoldDB" id="A0A1G9XWR9"/>